<dbReference type="InterPro" id="IPR018062">
    <property type="entry name" value="HTH_AraC-typ_CS"/>
</dbReference>
<feature type="domain" description="HTH araC/xylS-type" evidence="4">
    <location>
        <begin position="5"/>
        <end position="103"/>
    </location>
</feature>
<dbReference type="OrthoDB" id="9816011at2"/>
<dbReference type="InterPro" id="IPR018060">
    <property type="entry name" value="HTH_AraC"/>
</dbReference>
<dbReference type="PROSITE" id="PS01124">
    <property type="entry name" value="HTH_ARAC_FAMILY_2"/>
    <property type="match status" value="1"/>
</dbReference>
<evidence type="ECO:0000259" key="4">
    <source>
        <dbReference type="PROSITE" id="PS01124"/>
    </source>
</evidence>
<evidence type="ECO:0000256" key="2">
    <source>
        <dbReference type="ARBA" id="ARBA00023125"/>
    </source>
</evidence>
<dbReference type="AlphaFoldDB" id="I4Z1K9"/>
<protein>
    <recommendedName>
        <fullName evidence="4">HTH araC/xylS-type domain-containing protein</fullName>
    </recommendedName>
</protein>
<keyword evidence="3" id="KW-0804">Transcription</keyword>
<dbReference type="Gene3D" id="3.20.80.10">
    <property type="entry name" value="Regulatory factor, effector binding domain"/>
    <property type="match status" value="1"/>
</dbReference>
<proteinExistence type="predicted"/>
<evidence type="ECO:0000256" key="3">
    <source>
        <dbReference type="ARBA" id="ARBA00023163"/>
    </source>
</evidence>
<keyword evidence="1" id="KW-0805">Transcription regulation</keyword>
<dbReference type="SMART" id="SM00871">
    <property type="entry name" value="AraC_E_bind"/>
    <property type="match status" value="1"/>
</dbReference>
<sequence>MDPVGKALWLIESRFAQSISLPDIAEVSGVSRFHLSRAFGLATGRTVMGYLRSRRLTEAARVLSKGAPDILSVALDAGYGSHEAFTRAFRDQFGLTPECVRAQGHLDNLELVEPIRMDQALLVNLEAPRMEDGRALLIAGLSGRYTFETNEGIPAQWQRFSPYIGSVPEQVGWTTYGVCCNCDDAGSFEYICGVEVSDFSDIPEELSRIRIATQRYAVFTHRGHISTIRSTVYSIWNKYLPGSGLEVADAPDFERYDERFDPGSGSGEVEIWIPIKQ</sequence>
<dbReference type="Pfam" id="PF12833">
    <property type="entry name" value="HTH_18"/>
    <property type="match status" value="1"/>
</dbReference>
<dbReference type="Gene3D" id="1.10.10.60">
    <property type="entry name" value="Homeodomain-like"/>
    <property type="match status" value="2"/>
</dbReference>
<dbReference type="PANTHER" id="PTHR47504:SF5">
    <property type="entry name" value="RIGHT ORIGIN-BINDING PROTEIN"/>
    <property type="match status" value="1"/>
</dbReference>
<evidence type="ECO:0000313" key="6">
    <source>
        <dbReference type="Proteomes" id="UP000003947"/>
    </source>
</evidence>
<dbReference type="STRING" id="864069.MicloDRAFT_00014220"/>
<evidence type="ECO:0000313" key="5">
    <source>
        <dbReference type="EMBL" id="EIM30101.1"/>
    </source>
</evidence>
<organism evidence="5 6">
    <name type="scientific">Microvirga lotononidis</name>
    <dbReference type="NCBI Taxonomy" id="864069"/>
    <lineage>
        <taxon>Bacteria</taxon>
        <taxon>Pseudomonadati</taxon>
        <taxon>Pseudomonadota</taxon>
        <taxon>Alphaproteobacteria</taxon>
        <taxon>Hyphomicrobiales</taxon>
        <taxon>Methylobacteriaceae</taxon>
        <taxon>Microvirga</taxon>
    </lineage>
</organism>
<dbReference type="PROSITE" id="PS00041">
    <property type="entry name" value="HTH_ARAC_FAMILY_1"/>
    <property type="match status" value="1"/>
</dbReference>
<dbReference type="eggNOG" id="COG2207">
    <property type="taxonomic scope" value="Bacteria"/>
</dbReference>
<accession>I4Z1K9</accession>
<dbReference type="InterPro" id="IPR009057">
    <property type="entry name" value="Homeodomain-like_sf"/>
</dbReference>
<dbReference type="GO" id="GO:0003700">
    <property type="term" value="F:DNA-binding transcription factor activity"/>
    <property type="evidence" value="ECO:0007669"/>
    <property type="project" value="InterPro"/>
</dbReference>
<dbReference type="PATRIC" id="fig|864069.3.peg.1580"/>
<evidence type="ECO:0000256" key="1">
    <source>
        <dbReference type="ARBA" id="ARBA00023015"/>
    </source>
</evidence>
<keyword evidence="6" id="KW-1185">Reference proteome</keyword>
<dbReference type="InterPro" id="IPR050959">
    <property type="entry name" value="MarA-like"/>
</dbReference>
<dbReference type="Pfam" id="PF06445">
    <property type="entry name" value="GyrI-like"/>
    <property type="match status" value="1"/>
</dbReference>
<dbReference type="RefSeq" id="WP_009490357.1">
    <property type="nucleotide sequence ID" value="NZ_CP141050.1"/>
</dbReference>
<dbReference type="eggNOG" id="COG3708">
    <property type="taxonomic scope" value="Bacteria"/>
</dbReference>
<dbReference type="Proteomes" id="UP000003947">
    <property type="component" value="Unassembled WGS sequence"/>
</dbReference>
<name>I4Z1K9_9HYPH</name>
<keyword evidence="2" id="KW-0238">DNA-binding</keyword>
<dbReference type="GO" id="GO:0043565">
    <property type="term" value="F:sequence-specific DNA binding"/>
    <property type="evidence" value="ECO:0007669"/>
    <property type="project" value="InterPro"/>
</dbReference>
<dbReference type="SUPFAM" id="SSF46689">
    <property type="entry name" value="Homeodomain-like"/>
    <property type="match status" value="2"/>
</dbReference>
<dbReference type="InterPro" id="IPR029442">
    <property type="entry name" value="GyrI-like"/>
</dbReference>
<dbReference type="EMBL" id="JH660640">
    <property type="protein sequence ID" value="EIM30101.1"/>
    <property type="molecule type" value="Genomic_DNA"/>
</dbReference>
<gene>
    <name evidence="5" type="ORF">MicloDRAFT_00014220</name>
</gene>
<dbReference type="SMART" id="SM00342">
    <property type="entry name" value="HTH_ARAC"/>
    <property type="match status" value="1"/>
</dbReference>
<dbReference type="HOGENOM" id="CLU_000445_81_1_5"/>
<reference evidence="5 6" key="1">
    <citation type="submission" date="2012-02" db="EMBL/GenBank/DDBJ databases">
        <title>Improved High-Quality Draft sequence of Microvirga sp. WSM3557.</title>
        <authorList>
            <consortium name="US DOE Joint Genome Institute"/>
            <person name="Lucas S."/>
            <person name="Han J."/>
            <person name="Lapidus A."/>
            <person name="Cheng J.-F."/>
            <person name="Goodwin L."/>
            <person name="Pitluck S."/>
            <person name="Peters L."/>
            <person name="Zhang X."/>
            <person name="Detter J.C."/>
            <person name="Han C."/>
            <person name="Tapia R."/>
            <person name="Land M."/>
            <person name="Hauser L."/>
            <person name="Kyrpides N."/>
            <person name="Ivanova N."/>
            <person name="Pagani I."/>
            <person name="Brau L."/>
            <person name="Yates R."/>
            <person name="O'Hara G."/>
            <person name="Rui T."/>
            <person name="Howieson J."/>
            <person name="Reeve W."/>
            <person name="Woyke T."/>
        </authorList>
    </citation>
    <scope>NUCLEOTIDE SEQUENCE [LARGE SCALE GENOMIC DNA]</scope>
    <source>
        <strain evidence="5 6">WSM3557</strain>
    </source>
</reference>
<dbReference type="InterPro" id="IPR010499">
    <property type="entry name" value="AraC_E-bd"/>
</dbReference>
<dbReference type="SUPFAM" id="SSF55136">
    <property type="entry name" value="Probable bacterial effector-binding domain"/>
    <property type="match status" value="1"/>
</dbReference>
<dbReference type="InterPro" id="IPR011256">
    <property type="entry name" value="Reg_factor_effector_dom_sf"/>
</dbReference>
<dbReference type="PANTHER" id="PTHR47504">
    <property type="entry name" value="RIGHT ORIGIN-BINDING PROTEIN"/>
    <property type="match status" value="1"/>
</dbReference>